<dbReference type="Proteomes" id="UP000460718">
    <property type="component" value="Unassembled WGS sequence"/>
</dbReference>
<evidence type="ECO:0000313" key="14">
    <source>
        <dbReference type="Proteomes" id="UP000441208"/>
    </source>
</evidence>
<dbReference type="EMBL" id="QXGB01001818">
    <property type="protein sequence ID" value="KAE9185101.1"/>
    <property type="molecule type" value="Genomic_DNA"/>
</dbReference>
<dbReference type="EMBL" id="QXGD01001037">
    <property type="protein sequence ID" value="KAE9216658.1"/>
    <property type="molecule type" value="Genomic_DNA"/>
</dbReference>
<sequence>MCRTSDKGNSKSFAKTTENEQWQDVKRAAKPKRSWSNWRGPLWRSASASPLSVAVMLGKVAPVMMGNVAPVMMGKSGASYAGQKLRQSNVESSV</sequence>
<feature type="region of interest" description="Disordered" evidence="1">
    <location>
        <begin position="1"/>
        <end position="36"/>
    </location>
</feature>
<evidence type="ECO:0000313" key="13">
    <source>
        <dbReference type="Proteomes" id="UP000440367"/>
    </source>
</evidence>
<keyword evidence="11" id="KW-1185">Reference proteome</keyword>
<dbReference type="Proteomes" id="UP000441208">
    <property type="component" value="Unassembled WGS sequence"/>
</dbReference>
<evidence type="ECO:0000313" key="17">
    <source>
        <dbReference type="Proteomes" id="UP000488956"/>
    </source>
</evidence>
<dbReference type="EMBL" id="QXFX01000969">
    <property type="protein sequence ID" value="KAE9099631.1"/>
    <property type="molecule type" value="Genomic_DNA"/>
</dbReference>
<evidence type="ECO:0000313" key="11">
    <source>
        <dbReference type="Proteomes" id="UP000433483"/>
    </source>
</evidence>
<dbReference type="Proteomes" id="UP000433483">
    <property type="component" value="Unassembled WGS sequence"/>
</dbReference>
<evidence type="ECO:0000313" key="9">
    <source>
        <dbReference type="EMBL" id="KAE9322785.1"/>
    </source>
</evidence>
<gene>
    <name evidence="8" type="ORF">PF001_g18859</name>
    <name evidence="7" type="ORF">PF002_g17009</name>
    <name evidence="6" type="ORF">PF005_g21389</name>
    <name evidence="4" type="ORF">PF007_g15863</name>
    <name evidence="9" type="ORF">PF008_g17510</name>
    <name evidence="2" type="ORF">PF009_g16812</name>
    <name evidence="5" type="ORF">PF010_g15126</name>
    <name evidence="3" type="ORF">PF011_g17935</name>
</gene>
<name>A0A6A3YEP6_9STRA</name>
<dbReference type="Proteomes" id="UP000488956">
    <property type="component" value="Unassembled WGS sequence"/>
</dbReference>
<evidence type="ECO:0000313" key="6">
    <source>
        <dbReference type="EMBL" id="KAE9185101.1"/>
    </source>
</evidence>
<reference evidence="10 11" key="1">
    <citation type="submission" date="2018-08" db="EMBL/GenBank/DDBJ databases">
        <title>Genomic investigation of the strawberry pathogen Phytophthora fragariae indicates pathogenicity is determined by transcriptional variation in three key races.</title>
        <authorList>
            <person name="Adams T.M."/>
            <person name="Armitage A.D."/>
            <person name="Sobczyk M.K."/>
            <person name="Bates H.J."/>
            <person name="Dunwell J.M."/>
            <person name="Nellist C.F."/>
            <person name="Harrison R.J."/>
        </authorList>
    </citation>
    <scope>NUCLEOTIDE SEQUENCE [LARGE SCALE GENOMIC DNA]</scope>
    <source>
        <strain evidence="8 12">A4</strain>
        <strain evidence="7 13">BC-1</strain>
        <strain evidence="6 11">NOV-27</strain>
        <strain evidence="4 14">NOV-71</strain>
        <strain evidence="9 16">NOV-77</strain>
        <strain evidence="2 10">NOV-9</strain>
        <strain evidence="5 17">ONT-3</strain>
        <strain evidence="3 15">SCRP245</strain>
    </source>
</reference>
<evidence type="ECO:0000313" key="8">
    <source>
        <dbReference type="EMBL" id="KAE9292116.1"/>
    </source>
</evidence>
<dbReference type="EMBL" id="QXFZ01000993">
    <property type="protein sequence ID" value="KAE9099474.1"/>
    <property type="molecule type" value="Genomic_DNA"/>
</dbReference>
<dbReference type="Proteomes" id="UP000429523">
    <property type="component" value="Unassembled WGS sequence"/>
</dbReference>
<proteinExistence type="predicted"/>
<evidence type="ECO:0000313" key="2">
    <source>
        <dbReference type="EMBL" id="KAE8933176.1"/>
    </source>
</evidence>
<evidence type="ECO:0000313" key="7">
    <source>
        <dbReference type="EMBL" id="KAE9216658.1"/>
    </source>
</evidence>
<dbReference type="Proteomes" id="UP000440367">
    <property type="component" value="Unassembled WGS sequence"/>
</dbReference>
<dbReference type="AlphaFoldDB" id="A0A6A3YEP6"/>
<evidence type="ECO:0000313" key="12">
    <source>
        <dbReference type="Proteomes" id="UP000437068"/>
    </source>
</evidence>
<dbReference type="Proteomes" id="UP000437068">
    <property type="component" value="Unassembled WGS sequence"/>
</dbReference>
<evidence type="ECO:0000313" key="16">
    <source>
        <dbReference type="Proteomes" id="UP000486351"/>
    </source>
</evidence>
<evidence type="ECO:0000313" key="3">
    <source>
        <dbReference type="EMBL" id="KAE8991468.1"/>
    </source>
</evidence>
<evidence type="ECO:0000313" key="15">
    <source>
        <dbReference type="Proteomes" id="UP000460718"/>
    </source>
</evidence>
<evidence type="ECO:0000313" key="10">
    <source>
        <dbReference type="Proteomes" id="UP000429523"/>
    </source>
</evidence>
<protein>
    <submittedName>
        <fullName evidence="7">Uncharacterized protein</fullName>
    </submittedName>
</protein>
<evidence type="ECO:0000313" key="5">
    <source>
        <dbReference type="EMBL" id="KAE9099631.1"/>
    </source>
</evidence>
<feature type="compositionally biased region" description="Polar residues" evidence="1">
    <location>
        <begin position="10"/>
        <end position="22"/>
    </location>
</feature>
<organism evidence="7 13">
    <name type="scientific">Phytophthora fragariae</name>
    <dbReference type="NCBI Taxonomy" id="53985"/>
    <lineage>
        <taxon>Eukaryota</taxon>
        <taxon>Sar</taxon>
        <taxon>Stramenopiles</taxon>
        <taxon>Oomycota</taxon>
        <taxon>Peronosporomycetes</taxon>
        <taxon>Peronosporales</taxon>
        <taxon>Peronosporaceae</taxon>
        <taxon>Phytophthora</taxon>
    </lineage>
</organism>
<accession>A0A6A3YEP6</accession>
<dbReference type="EMBL" id="QXGF01001040">
    <property type="protein sequence ID" value="KAE8933176.1"/>
    <property type="molecule type" value="Genomic_DNA"/>
</dbReference>
<comment type="caution">
    <text evidence="7">The sequence shown here is derived from an EMBL/GenBank/DDBJ whole genome shotgun (WGS) entry which is preliminary data.</text>
</comment>
<dbReference type="EMBL" id="QXFY01001266">
    <property type="protein sequence ID" value="KAE9322785.1"/>
    <property type="molecule type" value="Genomic_DNA"/>
</dbReference>
<dbReference type="EMBL" id="QXFW01001395">
    <property type="protein sequence ID" value="KAE8991468.1"/>
    <property type="molecule type" value="Genomic_DNA"/>
</dbReference>
<dbReference type="EMBL" id="QXGE01001476">
    <property type="protein sequence ID" value="KAE9292116.1"/>
    <property type="molecule type" value="Genomic_DNA"/>
</dbReference>
<evidence type="ECO:0000256" key="1">
    <source>
        <dbReference type="SAM" id="MobiDB-lite"/>
    </source>
</evidence>
<dbReference type="Proteomes" id="UP000486351">
    <property type="component" value="Unassembled WGS sequence"/>
</dbReference>
<evidence type="ECO:0000313" key="4">
    <source>
        <dbReference type="EMBL" id="KAE9099474.1"/>
    </source>
</evidence>